<proteinExistence type="predicted"/>
<dbReference type="Proteomes" id="UP001596512">
    <property type="component" value="Unassembled WGS sequence"/>
</dbReference>
<protein>
    <submittedName>
        <fullName evidence="2">CAP domain-containing protein</fullName>
    </submittedName>
</protein>
<organism evidence="2 3">
    <name type="scientific">Actinokineospora soli</name>
    <dbReference type="NCBI Taxonomy" id="1048753"/>
    <lineage>
        <taxon>Bacteria</taxon>
        <taxon>Bacillati</taxon>
        <taxon>Actinomycetota</taxon>
        <taxon>Actinomycetes</taxon>
        <taxon>Pseudonocardiales</taxon>
        <taxon>Pseudonocardiaceae</taxon>
        <taxon>Actinokineospora</taxon>
    </lineage>
</organism>
<keyword evidence="3" id="KW-1185">Reference proteome</keyword>
<dbReference type="InterPro" id="IPR014044">
    <property type="entry name" value="CAP_dom"/>
</dbReference>
<reference evidence="3" key="1">
    <citation type="journal article" date="2019" name="Int. J. Syst. Evol. Microbiol.">
        <title>The Global Catalogue of Microorganisms (GCM) 10K type strain sequencing project: providing services to taxonomists for standard genome sequencing and annotation.</title>
        <authorList>
            <consortium name="The Broad Institute Genomics Platform"/>
            <consortium name="The Broad Institute Genome Sequencing Center for Infectious Disease"/>
            <person name="Wu L."/>
            <person name="Ma J."/>
        </authorList>
    </citation>
    <scope>NUCLEOTIDE SEQUENCE [LARGE SCALE GENOMIC DNA]</scope>
    <source>
        <strain evidence="3">JCM 17695</strain>
    </source>
</reference>
<evidence type="ECO:0000313" key="3">
    <source>
        <dbReference type="Proteomes" id="UP001596512"/>
    </source>
</evidence>
<accession>A0ABW2TPS8</accession>
<dbReference type="EMBL" id="JBHTEY010000004">
    <property type="protein sequence ID" value="MFC7615010.1"/>
    <property type="molecule type" value="Genomic_DNA"/>
</dbReference>
<dbReference type="Gene3D" id="3.40.33.10">
    <property type="entry name" value="CAP"/>
    <property type="match status" value="1"/>
</dbReference>
<name>A0ABW2TPS8_9PSEU</name>
<dbReference type="Pfam" id="PF00188">
    <property type="entry name" value="CAP"/>
    <property type="match status" value="1"/>
</dbReference>
<evidence type="ECO:0000313" key="2">
    <source>
        <dbReference type="EMBL" id="MFC7615010.1"/>
    </source>
</evidence>
<gene>
    <name evidence="2" type="ORF">ACFQV2_17295</name>
</gene>
<evidence type="ECO:0000259" key="1">
    <source>
        <dbReference type="Pfam" id="PF00188"/>
    </source>
</evidence>
<comment type="caution">
    <text evidence="2">The sequence shown here is derived from an EMBL/GenBank/DDBJ whole genome shotgun (WGS) entry which is preliminary data.</text>
</comment>
<dbReference type="CDD" id="cd05379">
    <property type="entry name" value="CAP_bacterial"/>
    <property type="match status" value="1"/>
</dbReference>
<sequence length="99" mass="10355">MRPLHPAPTLMTAAREHATDMMRRDYIAMESPDGTSLADRAGGSMRGAHVAAYRETGAELAAELLAGDTGTDCDLTTIGVGRAVGGKCGFYWAVIVGVD</sequence>
<feature type="domain" description="SCP" evidence="1">
    <location>
        <begin position="1"/>
        <end position="93"/>
    </location>
</feature>
<dbReference type="InterPro" id="IPR035940">
    <property type="entry name" value="CAP_sf"/>
</dbReference>